<feature type="region of interest" description="Actin-binding" evidence="9">
    <location>
        <begin position="792"/>
        <end position="814"/>
    </location>
</feature>
<proteinExistence type="inferred from homology"/>
<evidence type="ECO:0000259" key="12">
    <source>
        <dbReference type="PROSITE" id="PS51456"/>
    </source>
</evidence>
<dbReference type="PROSITE" id="PS51844">
    <property type="entry name" value="SH3_LIKE"/>
    <property type="match status" value="1"/>
</dbReference>
<dbReference type="FunFam" id="3.40.850.10:FF:000101">
    <property type="entry name" value="Slow myosin heavy chain 2"/>
    <property type="match status" value="1"/>
</dbReference>
<accession>A0A5C6NUB4</accession>
<keyword evidence="2 9" id="KW-0547">Nucleotide-binding</keyword>
<name>A0A5C6NUB4_9TELE</name>
<dbReference type="GO" id="GO:0032982">
    <property type="term" value="C:myosin filament"/>
    <property type="evidence" value="ECO:0007669"/>
    <property type="project" value="TreeGrafter"/>
</dbReference>
<dbReference type="InterPro" id="IPR004009">
    <property type="entry name" value="SH3_Myosin"/>
</dbReference>
<dbReference type="GO" id="GO:0005737">
    <property type="term" value="C:cytoplasm"/>
    <property type="evidence" value="ECO:0007669"/>
    <property type="project" value="TreeGrafter"/>
</dbReference>
<feature type="region of interest" description="Disordered" evidence="10">
    <location>
        <begin position="1830"/>
        <end position="1863"/>
    </location>
</feature>
<dbReference type="Pfam" id="PF00063">
    <property type="entry name" value="Myosin_head"/>
    <property type="match status" value="2"/>
</dbReference>
<dbReference type="SUPFAM" id="SSF52540">
    <property type="entry name" value="P-loop containing nucleoside triphosphate hydrolases"/>
    <property type="match status" value="1"/>
</dbReference>
<evidence type="ECO:0000313" key="14">
    <source>
        <dbReference type="EMBL" id="TWW70398.1"/>
    </source>
</evidence>
<dbReference type="SMART" id="SM00242">
    <property type="entry name" value="MYSc"/>
    <property type="match status" value="1"/>
</dbReference>
<feature type="compositionally biased region" description="Basic and acidic residues" evidence="10">
    <location>
        <begin position="2096"/>
        <end position="2111"/>
    </location>
</feature>
<feature type="region of interest" description="Disordered" evidence="10">
    <location>
        <begin position="1961"/>
        <end position="2011"/>
    </location>
</feature>
<feature type="compositionally biased region" description="Basic and acidic residues" evidence="10">
    <location>
        <begin position="1990"/>
        <end position="2007"/>
    </location>
</feature>
<evidence type="ECO:0000256" key="2">
    <source>
        <dbReference type="ARBA" id="ARBA00022741"/>
    </source>
</evidence>
<feature type="region of interest" description="Disordered" evidence="10">
    <location>
        <begin position="2036"/>
        <end position="2134"/>
    </location>
</feature>
<evidence type="ECO:0000256" key="1">
    <source>
        <dbReference type="ARBA" id="ARBA00008314"/>
    </source>
</evidence>
<gene>
    <name evidence="14" type="ORF">D4764_18G0012040</name>
</gene>
<evidence type="ECO:0000256" key="4">
    <source>
        <dbReference type="ARBA" id="ARBA00022860"/>
    </source>
</evidence>
<feature type="compositionally biased region" description="Basic and acidic residues" evidence="10">
    <location>
        <begin position="1915"/>
        <end position="1939"/>
    </location>
</feature>
<dbReference type="Proteomes" id="UP000324091">
    <property type="component" value="Chromosome 18"/>
</dbReference>
<keyword evidence="5" id="KW-0175">Coiled coil</keyword>
<feature type="region of interest" description="Disordered" evidence="10">
    <location>
        <begin position="77"/>
        <end position="97"/>
    </location>
</feature>
<keyword evidence="6 9" id="KW-0518">Myosin</keyword>
<dbReference type="InterPro" id="IPR027417">
    <property type="entry name" value="P-loop_NTPase"/>
</dbReference>
<dbReference type="Pfam" id="PF02736">
    <property type="entry name" value="Myosin_N"/>
    <property type="match status" value="1"/>
</dbReference>
<dbReference type="Gene3D" id="1.20.5.340">
    <property type="match status" value="5"/>
</dbReference>
<evidence type="ECO:0000313" key="15">
    <source>
        <dbReference type="Proteomes" id="UP000324091"/>
    </source>
</evidence>
<dbReference type="Gene3D" id="3.40.850.10">
    <property type="entry name" value="Kinesin motor domain"/>
    <property type="match status" value="1"/>
</dbReference>
<dbReference type="FunFam" id="1.20.5.340:FF:000007">
    <property type="entry name" value="Myosin heavy chain, non-muscle"/>
    <property type="match status" value="1"/>
</dbReference>
<keyword evidence="11" id="KW-0812">Transmembrane</keyword>
<dbReference type="InterPro" id="IPR001609">
    <property type="entry name" value="Myosin_head_motor_dom-like"/>
</dbReference>
<keyword evidence="11" id="KW-1133">Transmembrane helix</keyword>
<feature type="compositionally biased region" description="Basic and acidic residues" evidence="10">
    <location>
        <begin position="1961"/>
        <end position="1970"/>
    </location>
</feature>
<evidence type="ECO:0000256" key="8">
    <source>
        <dbReference type="ARBA" id="ARBA00023203"/>
    </source>
</evidence>
<feature type="compositionally biased region" description="Low complexity" evidence="10">
    <location>
        <begin position="2081"/>
        <end position="2094"/>
    </location>
</feature>
<keyword evidence="11" id="KW-0472">Membrane</keyword>
<keyword evidence="7 9" id="KW-0505">Motor protein</keyword>
<feature type="compositionally biased region" description="Basic and acidic residues" evidence="10">
    <location>
        <begin position="1787"/>
        <end position="1799"/>
    </location>
</feature>
<evidence type="ECO:0000256" key="11">
    <source>
        <dbReference type="SAM" id="Phobius"/>
    </source>
</evidence>
<feature type="compositionally biased region" description="Basic and acidic residues" evidence="10">
    <location>
        <begin position="1751"/>
        <end position="1761"/>
    </location>
</feature>
<feature type="binding site" evidence="9">
    <location>
        <begin position="268"/>
        <end position="275"/>
    </location>
    <ligand>
        <name>ATP</name>
        <dbReference type="ChEBI" id="CHEBI:30616"/>
    </ligand>
</feature>
<dbReference type="PRINTS" id="PR00193">
    <property type="entry name" value="MYOSINHEAVY"/>
</dbReference>
<organism evidence="14 15">
    <name type="scientific">Takifugu flavidus</name>
    <name type="common">sansaifugu</name>
    <dbReference type="NCBI Taxonomy" id="433684"/>
    <lineage>
        <taxon>Eukaryota</taxon>
        <taxon>Metazoa</taxon>
        <taxon>Chordata</taxon>
        <taxon>Craniata</taxon>
        <taxon>Vertebrata</taxon>
        <taxon>Euteleostomi</taxon>
        <taxon>Actinopterygii</taxon>
        <taxon>Neopterygii</taxon>
        <taxon>Teleostei</taxon>
        <taxon>Neoteleostei</taxon>
        <taxon>Acanthomorphata</taxon>
        <taxon>Eupercaria</taxon>
        <taxon>Tetraodontiformes</taxon>
        <taxon>Tetradontoidea</taxon>
        <taxon>Tetraodontidae</taxon>
        <taxon>Takifugu</taxon>
    </lineage>
</organism>
<dbReference type="FunFam" id="2.30.30.360:FF:000001">
    <property type="entry name" value="Myosin heavy chain"/>
    <property type="match status" value="1"/>
</dbReference>
<sequence>MGIPAWQLTCLSIGVICVLLFMFYCLLFNGRSKEPPDLHEEAAATISISEIQARSKVSLCPATVPDHNPAVSCCTSGSPAIDPDPTSSSGTPAMADTPSEDSKYLYLQNDFRNSGVAQADWAAKKMVWVPSEREGFEAASVKEEKGDQVLVELSNGQKMTVNKDDIQKMNPPKFSKVEDMAALTFLNEASVLQNLRERYFSSLIYTYSGLFCVVVNPYKMLPIYSEKIIEMYKGKKRHEVPPHIYSITDNAYRNMMQDREDQSILCTGESGAGKTENTKKVIQYLAVVASSHKGKKDANPVSSGVQSINLEAKLSQQAASLAYGELEKQLLQANPILEAFGNAKTIKNDNSSRFGKFIKLNFDVTGYIVGANIDTYLLEKSRCIRQANTERAFHIFYYMVAGVKDKMREDLLLEGFASYRFLVAGHVEIPGQEDDVLFEETLEAMEIMGFNEEERIGMLKVVSTVLQLGNVKFEKERNSEQATMPDNTAAQKVCHLQGISVTDFTRAILTPRIKVGREVVQKAQTKQQADFAIEALAKAMYDRLFRWILARVNKTLDKSKRQSSSFLGILDIAGFEIFEDNSFEQLCINYTNERLQQLFNHTMFILEQEEYKREGIEWNFIDFGLDLLPCIELIERPNNPPGILALLDEECWFPKATDVSFVEKLLNTHTGHVKFSKPKQHKDKLMFSVLHYAGKVSITVTPAEPSEAASSRREPAVDYNAADWLTKNMDPLNDNVTALLNNSSSAFIQDLWKDADRVVGLETMTKMSESSGPTKSKKGMFRTVGQLYKESLSKLMTTLNNTQPNFVRCIIPNHEKRSGKMDANLVLEQLRCNGVLEGIRICRQGFPNRIPFQEFRQRYEILAAHAIPKGFMDGKQACCLMIKHLDLDPNLYRIGQSKMFFRTGVLAQLEEERDLKLTVVIIAFQAQARGFLARKAFSKRQQQLSAMKVIQRNCACYLKLKNWQWWRLFTKVKPLLQVTRQEEEMSQKDEELKAAKDLAVKAEAELKDISQKHSQLLEERTQLEMKLQAETDLYAEAEEMRVRLEAKKQELEEVLHEMETRLEEEEERSLNLQQERKDMEQQLQLMEAHIADEEDARQKLQLEKVAVEGKVKKLEEDVLFMEDQNNKLQKERKLMEERMADLSSNLAEEEEKSKNLTKLKNKHESMISDLEVRMKKEEKGRLDMEKAKRKVEAELADLHEQYADLQAQLEDLRAQLAAKEEELQATQAHLEEESSQRGAAVKRVRELEALISELQEDLEAERMARAKVEAARRDLGEELNALRTELEDSLDTTAAQQELRAKREQEVASLKKTMEEEGRNHEAQIQDLRQKHGQAVEELNEQLEQAKRVKAGLDKAKQALEKETADLSADLRSLASSKQDVEHKKKKLEGQLNDLHSRFNESERQRTELSERISKMTVELDGVTSLLNEAEGKNIKLSKDVSALNSQLQDAQELLTEETRQKLNLSGRLRQMEDDRNSLIEQLEEETEAKRVVERQLSNLNMQLSDYKKKLEEMSGTVEMLEESKKRLQRDLEAANGEYEEKASAFDKLDKSRGRLQQELEDVLMDLDSQRQLVSNLEKKQKKFDQMLAEERAVSCKFAEERDRAEAEAREKETRVLALARALDENQMALEEAEKTMKALRVEMEDLISSKDDVGKSVHDLEKAKRSLEAMVEEMRTQLEELEDELQVAEDAKLRLEVNSQAMKAQHERELHARDEMGEEKRKQLLKQVRELEEELEEERKQRGSASGSKKKLEGELKDIEDQMEATSRARDEAVKQLRKIQGQAKELQRELEDSRAAQKEVLASAREAERRSKAMEADIIQLQEMLAAAERARKQAETERDELSEELASNSSGKSMLSDEKRRLDTKIRQLEEELEEEQANVEGLNERLRKSQQLVDQLGAELAAERSASQSKEGSKQQLERQNRELKAKLQEMEGQGRSKLKSSIATLETKLREVEEQLEAESRERQANAKNLRQKEKKLKDLSIQMEDERKQAQQYKDQAEKSNVRVKQLKHQLEEAEEEAQRVVAGRRKLQRELEEASEANDTLSREVASLRSKLRRGGDAGFSSPSPRSSGGGGSSIRSLGLGGSISRRSTIKENSVELQEEERRSPSPPACSSPLEPHSESFDYCPDE</sequence>
<dbReference type="PROSITE" id="PS51456">
    <property type="entry name" value="MYOSIN_MOTOR"/>
    <property type="match status" value="1"/>
</dbReference>
<evidence type="ECO:0000256" key="10">
    <source>
        <dbReference type="SAM" id="MobiDB-lite"/>
    </source>
</evidence>
<evidence type="ECO:0000256" key="3">
    <source>
        <dbReference type="ARBA" id="ARBA00022840"/>
    </source>
</evidence>
<dbReference type="Gene3D" id="6.10.250.2420">
    <property type="match status" value="1"/>
</dbReference>
<feature type="domain" description="Myosin N-terminal SH3-like" evidence="13">
    <location>
        <begin position="122"/>
        <end position="171"/>
    </location>
</feature>
<protein>
    <submittedName>
        <fullName evidence="14">Myosin-11 Myosin heavy chain 11</fullName>
    </submittedName>
</protein>
<dbReference type="PANTHER" id="PTHR45615:SF23">
    <property type="entry name" value="MYOSIN-11"/>
    <property type="match status" value="1"/>
</dbReference>
<feature type="transmembrane region" description="Helical" evidence="11">
    <location>
        <begin position="199"/>
        <end position="218"/>
    </location>
</feature>
<keyword evidence="8 9" id="KW-0009">Actin-binding</keyword>
<feature type="domain" description="Myosin motor" evidence="12">
    <location>
        <begin position="175"/>
        <end position="914"/>
    </location>
</feature>
<dbReference type="GO" id="GO:0005524">
    <property type="term" value="F:ATP binding"/>
    <property type="evidence" value="ECO:0007669"/>
    <property type="project" value="UniProtKB-UniRule"/>
</dbReference>
<feature type="compositionally biased region" description="Basic and acidic residues" evidence="10">
    <location>
        <begin position="1705"/>
        <end position="1731"/>
    </location>
</feature>
<dbReference type="SUPFAM" id="SSF90257">
    <property type="entry name" value="Myosin rod fragments"/>
    <property type="match status" value="6"/>
</dbReference>
<dbReference type="CDD" id="cd01377">
    <property type="entry name" value="MYSc_class_II"/>
    <property type="match status" value="1"/>
</dbReference>
<evidence type="ECO:0000259" key="13">
    <source>
        <dbReference type="PROSITE" id="PS51844"/>
    </source>
</evidence>
<evidence type="ECO:0000256" key="6">
    <source>
        <dbReference type="ARBA" id="ARBA00023123"/>
    </source>
</evidence>
<dbReference type="Gene3D" id="3.30.70.1590">
    <property type="match status" value="1"/>
</dbReference>
<dbReference type="GO" id="GO:0051015">
    <property type="term" value="F:actin filament binding"/>
    <property type="evidence" value="ECO:0007669"/>
    <property type="project" value="InterPro"/>
</dbReference>
<comment type="caution">
    <text evidence="14">The sequence shown here is derived from an EMBL/GenBank/DDBJ whole genome shotgun (WGS) entry which is preliminary data.</text>
</comment>
<dbReference type="InterPro" id="IPR036961">
    <property type="entry name" value="Kinesin_motor_dom_sf"/>
</dbReference>
<dbReference type="Gene3D" id="1.10.10.820">
    <property type="match status" value="1"/>
</dbReference>
<dbReference type="InterPro" id="IPR008989">
    <property type="entry name" value="Myosin_S1_N"/>
</dbReference>
<dbReference type="FunFam" id="1.20.120.720:FF:000001">
    <property type="entry name" value="Myosin heavy chain, muscle"/>
    <property type="match status" value="1"/>
</dbReference>
<dbReference type="PANTHER" id="PTHR45615">
    <property type="entry name" value="MYOSIN HEAVY CHAIN, NON-MUSCLE"/>
    <property type="match status" value="1"/>
</dbReference>
<reference evidence="14 15" key="1">
    <citation type="submission" date="2019-04" db="EMBL/GenBank/DDBJ databases">
        <title>Chromosome genome assembly for Takifugu flavidus.</title>
        <authorList>
            <person name="Xiao S."/>
        </authorList>
    </citation>
    <scope>NUCLEOTIDE SEQUENCE [LARGE SCALE GENOMIC DNA]</scope>
    <source>
        <strain evidence="14">HTHZ2018</strain>
        <tissue evidence="14">Muscle</tissue>
    </source>
</reference>
<dbReference type="EMBL" id="RHFK02000010">
    <property type="protein sequence ID" value="TWW70398.1"/>
    <property type="molecule type" value="Genomic_DNA"/>
</dbReference>
<feature type="region of interest" description="Disordered" evidence="10">
    <location>
        <begin position="1900"/>
        <end position="1947"/>
    </location>
</feature>
<comment type="similarity">
    <text evidence="1 9">Belongs to the TRAFAC class myosin-kinesin ATPase superfamily. Myosin family.</text>
</comment>
<evidence type="ECO:0000256" key="5">
    <source>
        <dbReference type="ARBA" id="ARBA00023054"/>
    </source>
</evidence>
<evidence type="ECO:0000256" key="9">
    <source>
        <dbReference type="PROSITE-ProRule" id="PRU00782"/>
    </source>
</evidence>
<dbReference type="PROSITE" id="PS50096">
    <property type="entry name" value="IQ"/>
    <property type="match status" value="1"/>
</dbReference>
<dbReference type="Pfam" id="PF01576">
    <property type="entry name" value="Myosin_tail_1"/>
    <property type="match status" value="1"/>
</dbReference>
<dbReference type="Gene3D" id="1.20.58.530">
    <property type="match status" value="1"/>
</dbReference>
<keyword evidence="15" id="KW-1185">Reference proteome</keyword>
<feature type="region of interest" description="Disordered" evidence="10">
    <location>
        <begin position="1704"/>
        <end position="1799"/>
    </location>
</feature>
<dbReference type="GO" id="GO:0000146">
    <property type="term" value="F:microfilament motor activity"/>
    <property type="evidence" value="ECO:0007669"/>
    <property type="project" value="TreeGrafter"/>
</dbReference>
<keyword evidence="4" id="KW-0112">Calmodulin-binding</keyword>
<dbReference type="GO" id="GO:0031032">
    <property type="term" value="P:actomyosin structure organization"/>
    <property type="evidence" value="ECO:0007669"/>
    <property type="project" value="TreeGrafter"/>
</dbReference>
<dbReference type="GO" id="GO:0016460">
    <property type="term" value="C:myosin II complex"/>
    <property type="evidence" value="ECO:0007669"/>
    <property type="project" value="UniProtKB-ARBA"/>
</dbReference>
<dbReference type="InterPro" id="IPR002928">
    <property type="entry name" value="Myosin_tail"/>
</dbReference>
<dbReference type="FunFam" id="3.30.70.1590:FF:000001">
    <property type="entry name" value="Myosin heavy chain"/>
    <property type="match status" value="1"/>
</dbReference>
<dbReference type="GO" id="GO:0005516">
    <property type="term" value="F:calmodulin binding"/>
    <property type="evidence" value="ECO:0007669"/>
    <property type="project" value="UniProtKB-KW"/>
</dbReference>
<dbReference type="Gene3D" id="4.10.270.10">
    <property type="entry name" value="Myosin, subunit A"/>
    <property type="match status" value="1"/>
</dbReference>
<dbReference type="Gene3D" id="2.30.30.360">
    <property type="entry name" value="Myosin S1 fragment, N-terminal"/>
    <property type="match status" value="1"/>
</dbReference>
<feature type="transmembrane region" description="Helical" evidence="11">
    <location>
        <begin position="6"/>
        <end position="27"/>
    </location>
</feature>
<keyword evidence="3 9" id="KW-0067">ATP-binding</keyword>
<dbReference type="Gene3D" id="1.20.120.720">
    <property type="entry name" value="Myosin VI head, motor domain, U50 subdomain"/>
    <property type="match status" value="1"/>
</dbReference>
<feature type="region of interest" description="Disordered" evidence="10">
    <location>
        <begin position="1286"/>
        <end position="1307"/>
    </location>
</feature>
<evidence type="ECO:0000256" key="7">
    <source>
        <dbReference type="ARBA" id="ARBA00023175"/>
    </source>
</evidence>